<proteinExistence type="predicted"/>
<dbReference type="KEGG" id="amuc:Pan181_51260"/>
<dbReference type="Proteomes" id="UP000315750">
    <property type="component" value="Chromosome"/>
</dbReference>
<dbReference type="RefSeq" id="WP_231943692.1">
    <property type="nucleotide sequence ID" value="NZ_CP036278.1"/>
</dbReference>
<accession>A0A518AW00</accession>
<dbReference type="EMBL" id="CP036278">
    <property type="protein sequence ID" value="QDU58886.1"/>
    <property type="molecule type" value="Genomic_DNA"/>
</dbReference>
<reference evidence="1 2" key="1">
    <citation type="submission" date="2019-02" db="EMBL/GenBank/DDBJ databases">
        <title>Deep-cultivation of Planctomycetes and their phenomic and genomic characterization uncovers novel biology.</title>
        <authorList>
            <person name="Wiegand S."/>
            <person name="Jogler M."/>
            <person name="Boedeker C."/>
            <person name="Pinto D."/>
            <person name="Vollmers J."/>
            <person name="Rivas-Marin E."/>
            <person name="Kohn T."/>
            <person name="Peeters S.H."/>
            <person name="Heuer A."/>
            <person name="Rast P."/>
            <person name="Oberbeckmann S."/>
            <person name="Bunk B."/>
            <person name="Jeske O."/>
            <person name="Meyerdierks A."/>
            <person name="Storesund J.E."/>
            <person name="Kallscheuer N."/>
            <person name="Luecker S."/>
            <person name="Lage O.M."/>
            <person name="Pohl T."/>
            <person name="Merkel B.J."/>
            <person name="Hornburger P."/>
            <person name="Mueller R.-W."/>
            <person name="Bruemmer F."/>
            <person name="Labrenz M."/>
            <person name="Spormann A.M."/>
            <person name="Op den Camp H."/>
            <person name="Overmann J."/>
            <person name="Amann R."/>
            <person name="Jetten M.S.M."/>
            <person name="Mascher T."/>
            <person name="Medema M.H."/>
            <person name="Devos D.P."/>
            <person name="Kaster A.-K."/>
            <person name="Ovreas L."/>
            <person name="Rohde M."/>
            <person name="Galperin M.Y."/>
            <person name="Jogler C."/>
        </authorList>
    </citation>
    <scope>NUCLEOTIDE SEQUENCE [LARGE SCALE GENOMIC DNA]</scope>
    <source>
        <strain evidence="1 2">Pan181</strain>
    </source>
</reference>
<gene>
    <name evidence="1" type="ORF">Pan181_51260</name>
</gene>
<keyword evidence="2" id="KW-1185">Reference proteome</keyword>
<name>A0A518AW00_9BACT</name>
<protein>
    <submittedName>
        <fullName evidence="1">Uncharacterized protein</fullName>
    </submittedName>
</protein>
<dbReference type="AlphaFoldDB" id="A0A518AW00"/>
<evidence type="ECO:0000313" key="2">
    <source>
        <dbReference type="Proteomes" id="UP000315750"/>
    </source>
</evidence>
<evidence type="ECO:0000313" key="1">
    <source>
        <dbReference type="EMBL" id="QDU58886.1"/>
    </source>
</evidence>
<organism evidence="1 2">
    <name type="scientific">Aeoliella mucimassa</name>
    <dbReference type="NCBI Taxonomy" id="2527972"/>
    <lineage>
        <taxon>Bacteria</taxon>
        <taxon>Pseudomonadati</taxon>
        <taxon>Planctomycetota</taxon>
        <taxon>Planctomycetia</taxon>
        <taxon>Pirellulales</taxon>
        <taxon>Lacipirellulaceae</taxon>
        <taxon>Aeoliella</taxon>
    </lineage>
</organism>
<sequence>MFAESARLIEDVASNPLPVATGMSKWFDYCDSVAPAHTELWTQLRQLDFDSDQERLTNWLSELLTAEPPSEEINGLWFGLFNPCTDDGEAICQTYIGGSTDFDADSESDEWVCNLKYLPDGRYAESKVLPEIYRRVELLEEDNLFYLGEAFLCHGYLALVISNWCHGPMRTQLLKSAPIRAVVMGHDSGDFYRMAVLKP</sequence>